<dbReference type="CDD" id="cd01068">
    <property type="entry name" value="globin_sensor"/>
    <property type="match status" value="1"/>
</dbReference>
<evidence type="ECO:0000313" key="3">
    <source>
        <dbReference type="Proteomes" id="UP000630353"/>
    </source>
</evidence>
<feature type="domain" description="Globin-sensor" evidence="1">
    <location>
        <begin position="5"/>
        <end position="131"/>
    </location>
</feature>
<sequence>MIVETGRIIDENMPQIIAAFYRHVGTFPEAARFLSSFDVAEIKLRQKEHWNRLMFSGFSEDYVHSAVRVGVAHYRINLPLYLYISGYNNFMGNVVDLIVNHYLGALVSAQHLRSMIKAISFDMDIAISVYTVADRLKLKPGGSHDGADGNLPWH</sequence>
<name>A0A918XSF1_9PROT</name>
<dbReference type="Pfam" id="PF11563">
    <property type="entry name" value="Protoglobin"/>
    <property type="match status" value="1"/>
</dbReference>
<accession>A0A918XSF1</accession>
<proteinExistence type="predicted"/>
<dbReference type="GO" id="GO:0019825">
    <property type="term" value="F:oxygen binding"/>
    <property type="evidence" value="ECO:0007669"/>
    <property type="project" value="InterPro"/>
</dbReference>
<dbReference type="InterPro" id="IPR009050">
    <property type="entry name" value="Globin-like_sf"/>
</dbReference>
<reference evidence="2" key="1">
    <citation type="journal article" date="2014" name="Int. J. Syst. Evol. Microbiol.">
        <title>Complete genome sequence of Corynebacterium casei LMG S-19264T (=DSM 44701T), isolated from a smear-ripened cheese.</title>
        <authorList>
            <consortium name="US DOE Joint Genome Institute (JGI-PGF)"/>
            <person name="Walter F."/>
            <person name="Albersmeier A."/>
            <person name="Kalinowski J."/>
            <person name="Ruckert C."/>
        </authorList>
    </citation>
    <scope>NUCLEOTIDE SEQUENCE</scope>
    <source>
        <strain evidence="2">KCTC 42651</strain>
    </source>
</reference>
<dbReference type="InterPro" id="IPR044398">
    <property type="entry name" value="Globin-sensor_dom"/>
</dbReference>
<keyword evidence="3" id="KW-1185">Reference proteome</keyword>
<dbReference type="SUPFAM" id="SSF46458">
    <property type="entry name" value="Globin-like"/>
    <property type="match status" value="1"/>
</dbReference>
<reference evidence="2" key="2">
    <citation type="submission" date="2020-09" db="EMBL/GenBank/DDBJ databases">
        <authorList>
            <person name="Sun Q."/>
            <person name="Kim S."/>
        </authorList>
    </citation>
    <scope>NUCLEOTIDE SEQUENCE</scope>
    <source>
        <strain evidence="2">KCTC 42651</strain>
    </source>
</reference>
<dbReference type="InterPro" id="IPR039379">
    <property type="entry name" value="Protoglobin_sensor_dom"/>
</dbReference>
<dbReference type="AlphaFoldDB" id="A0A918XSF1"/>
<evidence type="ECO:0000313" key="2">
    <source>
        <dbReference type="EMBL" id="GHD52370.1"/>
    </source>
</evidence>
<gene>
    <name evidence="2" type="ORF">GCM10017083_27560</name>
</gene>
<evidence type="ECO:0000259" key="1">
    <source>
        <dbReference type="Pfam" id="PF11563"/>
    </source>
</evidence>
<organism evidence="2 3">
    <name type="scientific">Thalassobaculum fulvum</name>
    <dbReference type="NCBI Taxonomy" id="1633335"/>
    <lineage>
        <taxon>Bacteria</taxon>
        <taxon>Pseudomonadati</taxon>
        <taxon>Pseudomonadota</taxon>
        <taxon>Alphaproteobacteria</taxon>
        <taxon>Rhodospirillales</taxon>
        <taxon>Thalassobaculaceae</taxon>
        <taxon>Thalassobaculum</taxon>
    </lineage>
</organism>
<dbReference type="Gene3D" id="1.10.490.10">
    <property type="entry name" value="Globins"/>
    <property type="match status" value="1"/>
</dbReference>
<dbReference type="Proteomes" id="UP000630353">
    <property type="component" value="Unassembled WGS sequence"/>
</dbReference>
<protein>
    <recommendedName>
        <fullName evidence="1">Globin-sensor domain-containing protein</fullName>
    </recommendedName>
</protein>
<dbReference type="InterPro" id="IPR012292">
    <property type="entry name" value="Globin/Proto"/>
</dbReference>
<comment type="caution">
    <text evidence="2">The sequence shown here is derived from an EMBL/GenBank/DDBJ whole genome shotgun (WGS) entry which is preliminary data.</text>
</comment>
<dbReference type="EMBL" id="BMZS01000006">
    <property type="protein sequence ID" value="GHD52370.1"/>
    <property type="molecule type" value="Genomic_DNA"/>
</dbReference>
<dbReference type="GO" id="GO:0020037">
    <property type="term" value="F:heme binding"/>
    <property type="evidence" value="ECO:0007669"/>
    <property type="project" value="InterPro"/>
</dbReference>